<sequence length="114" mass="12823">MGCSYWRRLPERGAVLRLGAKYYPLKPAYSPQGAWIGVHLTGAGISPRSEKTLWTGGMGIALGYQHIFRQAYGGSVEPYLLGEITWGKKRLTSPLQIGMNIGFAARRWERRNLR</sequence>
<evidence type="ECO:0000313" key="1">
    <source>
        <dbReference type="EMBL" id="BAL56524.1"/>
    </source>
</evidence>
<reference evidence="1" key="1">
    <citation type="journal article" date="2005" name="Environ. Microbiol.">
        <title>Genetic and functional properties of uncultivated thermophilic crenarchaeotes from a subsurface gold mine as revealed by analysis of genome fragments.</title>
        <authorList>
            <person name="Nunoura T."/>
            <person name="Hirayama H."/>
            <person name="Takami H."/>
            <person name="Oida H."/>
            <person name="Nishi S."/>
            <person name="Shimamura S."/>
            <person name="Suzuki Y."/>
            <person name="Inagaki F."/>
            <person name="Takai K."/>
            <person name="Nealson K.H."/>
            <person name="Horikoshi K."/>
        </authorList>
    </citation>
    <scope>NUCLEOTIDE SEQUENCE</scope>
</reference>
<evidence type="ECO:0008006" key="2">
    <source>
        <dbReference type="Google" id="ProtNLM"/>
    </source>
</evidence>
<proteinExistence type="predicted"/>
<dbReference type="AlphaFoldDB" id="H5SK38"/>
<organism evidence="1">
    <name type="scientific">uncultured Bacteroidota bacterium</name>
    <dbReference type="NCBI Taxonomy" id="152509"/>
    <lineage>
        <taxon>Bacteria</taxon>
        <taxon>Pseudomonadati</taxon>
        <taxon>Bacteroidota</taxon>
        <taxon>environmental samples</taxon>
    </lineage>
</organism>
<gene>
    <name evidence="1" type="ORF">HGMM_F40B03C12</name>
</gene>
<protein>
    <recommendedName>
        <fullName evidence="2">DUF3575 domain-containing protein</fullName>
    </recommendedName>
</protein>
<dbReference type="EMBL" id="AP011750">
    <property type="protein sequence ID" value="BAL56524.1"/>
    <property type="molecule type" value="Genomic_DNA"/>
</dbReference>
<name>H5SK38_9BACT</name>
<accession>H5SK38</accession>
<reference evidence="1" key="2">
    <citation type="journal article" date="2012" name="PLoS ONE">
        <title>A Deeply Branching Thermophilic Bacterium with an Ancient Acetyl-CoA Pathway Dominates a Subsurface Ecosystem.</title>
        <authorList>
            <person name="Takami H."/>
            <person name="Noguchi H."/>
            <person name="Takaki Y."/>
            <person name="Uchiyama I."/>
            <person name="Toyoda A."/>
            <person name="Nishi S."/>
            <person name="Chee G.-J."/>
            <person name="Arai W."/>
            <person name="Nunoura T."/>
            <person name="Itoh T."/>
            <person name="Hattori M."/>
            <person name="Takai K."/>
        </authorList>
    </citation>
    <scope>NUCLEOTIDE SEQUENCE</scope>
</reference>